<dbReference type="SUPFAM" id="SSF69318">
    <property type="entry name" value="Integrin alpha N-terminal domain"/>
    <property type="match status" value="1"/>
</dbReference>
<dbReference type="PANTHER" id="PTHR44103:SF1">
    <property type="entry name" value="PROPROTEIN CONVERTASE P"/>
    <property type="match status" value="1"/>
</dbReference>
<keyword evidence="1 2" id="KW-0732">Signal</keyword>
<dbReference type="EMBL" id="FNZH01000005">
    <property type="protein sequence ID" value="SEJ57049.1"/>
    <property type="molecule type" value="Genomic_DNA"/>
</dbReference>
<dbReference type="InterPro" id="IPR013517">
    <property type="entry name" value="FG-GAP"/>
</dbReference>
<dbReference type="AlphaFoldDB" id="A0A1H6ZUA5"/>
<feature type="chain" id="PRO_5011697265" evidence="2">
    <location>
        <begin position="23"/>
        <end position="406"/>
    </location>
</feature>
<sequence length="406" mass="44012">MKTGIRLSELVVLAFFPLAGLAQEEQGFADATPWIRHTIDNTSLGSDGTKTADVNGDGKLDLAVGWEEGGVARLYLQPADPRQPWPYVEVPAPDVEDAFAADLDGDGQMDLITCSEGDHQRVTIHWAPADSEKYLDSKAWRSEDIPVTLGTTRWMFGRAVDVDGIHGLDLLVGSKDPNGTVGWLEAPADPRNMEGWVYHEISPAGWIMSIEWVDMNGNGTPDVLITDRKGSLRGLRWFENPGASRVRGAWRPHLLGVRAGEPMFLGVESGTGAPTEAIVVADLLGGWALYYRQGKQWLWEQQAYPEGLGTRGKSALLTDLDQDGKMDLVLSFEGALEKSGLAALMDFRSDSPGLLDISGAAGVKYDFVTAIDLDGDGDLDLVTSEETAADGSKKGLGVIWYENPLK</sequence>
<dbReference type="Gene3D" id="2.130.10.130">
    <property type="entry name" value="Integrin alpha, N-terminal"/>
    <property type="match status" value="1"/>
</dbReference>
<keyword evidence="4" id="KW-1185">Reference proteome</keyword>
<dbReference type="PANTHER" id="PTHR44103">
    <property type="entry name" value="PROPROTEIN CONVERTASE P"/>
    <property type="match status" value="1"/>
</dbReference>
<organism evidence="3 4">
    <name type="scientific">Cyclobacterium xiamenense</name>
    <dbReference type="NCBI Taxonomy" id="1297121"/>
    <lineage>
        <taxon>Bacteria</taxon>
        <taxon>Pseudomonadati</taxon>
        <taxon>Bacteroidota</taxon>
        <taxon>Cytophagia</taxon>
        <taxon>Cytophagales</taxon>
        <taxon>Cyclobacteriaceae</taxon>
        <taxon>Cyclobacterium</taxon>
    </lineage>
</organism>
<accession>A0A1H6ZUA5</accession>
<reference evidence="4" key="1">
    <citation type="submission" date="2016-10" db="EMBL/GenBank/DDBJ databases">
        <authorList>
            <person name="Varghese N."/>
            <person name="Submissions S."/>
        </authorList>
    </citation>
    <scope>NUCLEOTIDE SEQUENCE [LARGE SCALE GENOMIC DNA]</scope>
    <source>
        <strain evidence="4">IBRC-M 10761</strain>
    </source>
</reference>
<name>A0A1H6ZUA5_9BACT</name>
<feature type="signal peptide" evidence="2">
    <location>
        <begin position="1"/>
        <end position="22"/>
    </location>
</feature>
<evidence type="ECO:0000256" key="1">
    <source>
        <dbReference type="ARBA" id="ARBA00022729"/>
    </source>
</evidence>
<dbReference type="OrthoDB" id="9816120at2"/>
<gene>
    <name evidence="3" type="ORF">SAMN05192553_105152</name>
</gene>
<protein>
    <submittedName>
        <fullName evidence="3">FG-GAP repeat-containing protein</fullName>
    </submittedName>
</protein>
<dbReference type="Proteomes" id="UP000199403">
    <property type="component" value="Unassembled WGS sequence"/>
</dbReference>
<proteinExistence type="predicted"/>
<evidence type="ECO:0000313" key="4">
    <source>
        <dbReference type="Proteomes" id="UP000199403"/>
    </source>
</evidence>
<dbReference type="InterPro" id="IPR028994">
    <property type="entry name" value="Integrin_alpha_N"/>
</dbReference>
<evidence type="ECO:0000313" key="3">
    <source>
        <dbReference type="EMBL" id="SEJ57049.1"/>
    </source>
</evidence>
<dbReference type="Pfam" id="PF13517">
    <property type="entry name" value="FG-GAP_3"/>
    <property type="match status" value="1"/>
</dbReference>
<dbReference type="RefSeq" id="WP_092176514.1">
    <property type="nucleotide sequence ID" value="NZ_FNZH01000005.1"/>
</dbReference>
<dbReference type="STRING" id="1416801.SAMN05192553_105152"/>
<evidence type="ECO:0000256" key="2">
    <source>
        <dbReference type="SAM" id="SignalP"/>
    </source>
</evidence>